<proteinExistence type="predicted"/>
<sequence length="116" mass="12089">MLAGSSWAVIPKPSEIWSTADRIVFCLAVKFPIFTGNGALKRPEKNQLAVDGLINRLMVCSVDANVTGGGFGNADAVRDGLRTTREGYCVDLDGTENAGIGEDAVADECGGATVVL</sequence>
<organism evidence="1 2">
    <name type="scientific">Striga asiatica</name>
    <name type="common">Asiatic witchweed</name>
    <name type="synonym">Buchnera asiatica</name>
    <dbReference type="NCBI Taxonomy" id="4170"/>
    <lineage>
        <taxon>Eukaryota</taxon>
        <taxon>Viridiplantae</taxon>
        <taxon>Streptophyta</taxon>
        <taxon>Embryophyta</taxon>
        <taxon>Tracheophyta</taxon>
        <taxon>Spermatophyta</taxon>
        <taxon>Magnoliopsida</taxon>
        <taxon>eudicotyledons</taxon>
        <taxon>Gunneridae</taxon>
        <taxon>Pentapetalae</taxon>
        <taxon>asterids</taxon>
        <taxon>lamiids</taxon>
        <taxon>Lamiales</taxon>
        <taxon>Orobanchaceae</taxon>
        <taxon>Buchnereae</taxon>
        <taxon>Striga</taxon>
    </lineage>
</organism>
<accession>A0A5A7RKH8</accession>
<dbReference type="Proteomes" id="UP000325081">
    <property type="component" value="Unassembled WGS sequence"/>
</dbReference>
<comment type="caution">
    <text evidence="1">The sequence shown here is derived from an EMBL/GenBank/DDBJ whole genome shotgun (WGS) entry which is preliminary data.</text>
</comment>
<protein>
    <submittedName>
        <fullName evidence="1">RND efflux transporter</fullName>
    </submittedName>
</protein>
<gene>
    <name evidence="1" type="ORF">STAS_35573</name>
</gene>
<evidence type="ECO:0000313" key="2">
    <source>
        <dbReference type="Proteomes" id="UP000325081"/>
    </source>
</evidence>
<reference evidence="2" key="1">
    <citation type="journal article" date="2019" name="Curr. Biol.">
        <title>Genome Sequence of Striga asiatica Provides Insight into the Evolution of Plant Parasitism.</title>
        <authorList>
            <person name="Yoshida S."/>
            <person name="Kim S."/>
            <person name="Wafula E.K."/>
            <person name="Tanskanen J."/>
            <person name="Kim Y.M."/>
            <person name="Honaas L."/>
            <person name="Yang Z."/>
            <person name="Spallek T."/>
            <person name="Conn C.E."/>
            <person name="Ichihashi Y."/>
            <person name="Cheong K."/>
            <person name="Cui S."/>
            <person name="Der J.P."/>
            <person name="Gundlach H."/>
            <person name="Jiao Y."/>
            <person name="Hori C."/>
            <person name="Ishida J.K."/>
            <person name="Kasahara H."/>
            <person name="Kiba T."/>
            <person name="Kim M.S."/>
            <person name="Koo N."/>
            <person name="Laohavisit A."/>
            <person name="Lee Y.H."/>
            <person name="Lumba S."/>
            <person name="McCourt P."/>
            <person name="Mortimer J.C."/>
            <person name="Mutuku J.M."/>
            <person name="Nomura T."/>
            <person name="Sasaki-Sekimoto Y."/>
            <person name="Seto Y."/>
            <person name="Wang Y."/>
            <person name="Wakatake T."/>
            <person name="Sakakibara H."/>
            <person name="Demura T."/>
            <person name="Yamaguchi S."/>
            <person name="Yoneyama K."/>
            <person name="Manabe R.I."/>
            <person name="Nelson D.C."/>
            <person name="Schulman A.H."/>
            <person name="Timko M.P."/>
            <person name="dePamphilis C.W."/>
            <person name="Choi D."/>
            <person name="Shirasu K."/>
        </authorList>
    </citation>
    <scope>NUCLEOTIDE SEQUENCE [LARGE SCALE GENOMIC DNA]</scope>
    <source>
        <strain evidence="2">cv. UVA1</strain>
    </source>
</reference>
<dbReference type="EMBL" id="BKCP01013625">
    <property type="protein sequence ID" value="GER57745.1"/>
    <property type="molecule type" value="Genomic_DNA"/>
</dbReference>
<keyword evidence="2" id="KW-1185">Reference proteome</keyword>
<evidence type="ECO:0000313" key="1">
    <source>
        <dbReference type="EMBL" id="GER57745.1"/>
    </source>
</evidence>
<name>A0A5A7RKH8_STRAF</name>
<dbReference type="AlphaFoldDB" id="A0A5A7RKH8"/>